<reference evidence="1 2" key="1">
    <citation type="journal article" date="2024" name="G3 (Bethesda)">
        <title>Genome assembly of Hibiscus sabdariffa L. provides insights into metabolisms of medicinal natural products.</title>
        <authorList>
            <person name="Kim T."/>
        </authorList>
    </citation>
    <scope>NUCLEOTIDE SEQUENCE [LARGE SCALE GENOMIC DNA]</scope>
    <source>
        <strain evidence="1">TK-2024</strain>
        <tissue evidence="1">Old leaves</tissue>
    </source>
</reference>
<dbReference type="Proteomes" id="UP001396334">
    <property type="component" value="Unassembled WGS sequence"/>
</dbReference>
<proteinExistence type="predicted"/>
<protein>
    <submittedName>
        <fullName evidence="1">Uncharacterized protein</fullName>
    </submittedName>
</protein>
<comment type="caution">
    <text evidence="1">The sequence shown here is derived from an EMBL/GenBank/DDBJ whole genome shotgun (WGS) entry which is preliminary data.</text>
</comment>
<sequence length="110" mass="12087">MASSDFCFNSSGIAIATSSTGWNKLTRSYDGYLESYDEWLDKIEYGWGFSSLDGRASCGGVLRDHNGNWVAHHNNGVADWLAKLAFDASFDVVTFDEPPTEMVPGLNLVL</sequence>
<evidence type="ECO:0000313" key="1">
    <source>
        <dbReference type="EMBL" id="KAK9044983.1"/>
    </source>
</evidence>
<name>A0ABR2U5G2_9ROSI</name>
<accession>A0ABR2U5G2</accession>
<evidence type="ECO:0000313" key="2">
    <source>
        <dbReference type="Proteomes" id="UP001396334"/>
    </source>
</evidence>
<gene>
    <name evidence="1" type="ORF">V6N11_058873</name>
</gene>
<dbReference type="EMBL" id="JBBPBN010000002">
    <property type="protein sequence ID" value="KAK9044983.1"/>
    <property type="molecule type" value="Genomic_DNA"/>
</dbReference>
<keyword evidence="2" id="KW-1185">Reference proteome</keyword>
<organism evidence="1 2">
    <name type="scientific">Hibiscus sabdariffa</name>
    <name type="common">roselle</name>
    <dbReference type="NCBI Taxonomy" id="183260"/>
    <lineage>
        <taxon>Eukaryota</taxon>
        <taxon>Viridiplantae</taxon>
        <taxon>Streptophyta</taxon>
        <taxon>Embryophyta</taxon>
        <taxon>Tracheophyta</taxon>
        <taxon>Spermatophyta</taxon>
        <taxon>Magnoliopsida</taxon>
        <taxon>eudicotyledons</taxon>
        <taxon>Gunneridae</taxon>
        <taxon>Pentapetalae</taxon>
        <taxon>rosids</taxon>
        <taxon>malvids</taxon>
        <taxon>Malvales</taxon>
        <taxon>Malvaceae</taxon>
        <taxon>Malvoideae</taxon>
        <taxon>Hibiscus</taxon>
    </lineage>
</organism>